<dbReference type="GO" id="GO:0004386">
    <property type="term" value="F:helicase activity"/>
    <property type="evidence" value="ECO:0007669"/>
    <property type="project" value="UniProtKB-KW"/>
</dbReference>
<sequence>MTSTDRCPACGARNDCSKASEQTEHLPCWCYSVSIAAEILQALPPQQRNSACLCPRCADVLSQLPPATVEPLT</sequence>
<evidence type="ECO:0000313" key="1">
    <source>
        <dbReference type="EMBL" id="KQB52863.1"/>
    </source>
</evidence>
<comment type="caution">
    <text evidence="1">The sequence shown here is derived from an EMBL/GenBank/DDBJ whole genome shotgun (WGS) entry which is preliminary data.</text>
</comment>
<dbReference type="Proteomes" id="UP000050342">
    <property type="component" value="Unassembled WGS sequence"/>
</dbReference>
<dbReference type="Pfam" id="PF14375">
    <property type="entry name" value="Cys_rich_CWC"/>
    <property type="match status" value="1"/>
</dbReference>
<evidence type="ECO:0000313" key="2">
    <source>
        <dbReference type="Proteomes" id="UP000050342"/>
    </source>
</evidence>
<organism evidence="1 2">
    <name type="scientific">Pseudomonas endophytica</name>
    <dbReference type="NCBI Taxonomy" id="1563157"/>
    <lineage>
        <taxon>Bacteria</taxon>
        <taxon>Pseudomonadati</taxon>
        <taxon>Pseudomonadota</taxon>
        <taxon>Gammaproteobacteria</taxon>
        <taxon>Pseudomonadales</taxon>
        <taxon>Pseudomonadaceae</taxon>
        <taxon>Pseudomonas</taxon>
    </lineage>
</organism>
<dbReference type="OrthoDB" id="8912324at2"/>
<dbReference type="AlphaFoldDB" id="A0A0Q0YUP5"/>
<accession>A0A0Q0YUP5</accession>
<keyword evidence="1" id="KW-0378">Hydrolase</keyword>
<keyword evidence="2" id="KW-1185">Reference proteome</keyword>
<dbReference type="EMBL" id="LLWH01000183">
    <property type="protein sequence ID" value="KQB52863.1"/>
    <property type="molecule type" value="Genomic_DNA"/>
</dbReference>
<dbReference type="RefSeq" id="WP_055103664.1">
    <property type="nucleotide sequence ID" value="NZ_LLWH01000183.1"/>
</dbReference>
<keyword evidence="1" id="KW-0067">ATP-binding</keyword>
<name>A0A0Q0YUP5_9PSED</name>
<keyword evidence="1" id="KW-0347">Helicase</keyword>
<keyword evidence="1" id="KW-0547">Nucleotide-binding</keyword>
<gene>
    <name evidence="1" type="ORF">AQS70_12865</name>
</gene>
<dbReference type="STRING" id="1563157.AQS70_12865"/>
<proteinExistence type="predicted"/>
<reference evidence="1 2" key="1">
    <citation type="submission" date="2015-10" db="EMBL/GenBank/DDBJ databases">
        <title>Pseudomonas helleri sp. nov. and Pseudomonas weihenstephanensis sp. nov., isolated from raw cows milk.</title>
        <authorList>
            <person name="Von Neubeck M."/>
            <person name="Huptas C."/>
            <person name="Wenning M."/>
            <person name="Scherer S."/>
        </authorList>
    </citation>
    <scope>NUCLEOTIDE SEQUENCE [LARGE SCALE GENOMIC DNA]</scope>
    <source>
        <strain evidence="1 2">BSTT44</strain>
    </source>
</reference>
<protein>
    <submittedName>
        <fullName evidence="1">Helicase</fullName>
    </submittedName>
</protein>
<dbReference type="InterPro" id="IPR032720">
    <property type="entry name" value="Cys_rich_CWC"/>
</dbReference>